<evidence type="ECO:0000256" key="2">
    <source>
        <dbReference type="ARBA" id="ARBA00023015"/>
    </source>
</evidence>
<evidence type="ECO:0000256" key="5">
    <source>
        <dbReference type="ARBA" id="ARBA00023242"/>
    </source>
</evidence>
<dbReference type="GO" id="GO:0003700">
    <property type="term" value="F:DNA-binding transcription factor activity"/>
    <property type="evidence" value="ECO:0007669"/>
    <property type="project" value="InterPro"/>
</dbReference>
<feature type="domain" description="WRKY" evidence="7">
    <location>
        <begin position="99"/>
        <end position="137"/>
    </location>
</feature>
<keyword evidence="5" id="KW-0539">Nucleus</keyword>
<dbReference type="GO" id="GO:0000976">
    <property type="term" value="F:transcription cis-regulatory region binding"/>
    <property type="evidence" value="ECO:0007669"/>
    <property type="project" value="TreeGrafter"/>
</dbReference>
<dbReference type="PANTHER" id="PTHR32096:SF146">
    <property type="entry name" value="WRKY TRANSCRIPTION FACTOR 19-RELATED"/>
    <property type="match status" value="1"/>
</dbReference>
<feature type="compositionally biased region" description="Low complexity" evidence="6">
    <location>
        <begin position="188"/>
        <end position="202"/>
    </location>
</feature>
<evidence type="ECO:0000313" key="8">
    <source>
        <dbReference type="EMBL" id="THU49179.1"/>
    </source>
</evidence>
<keyword evidence="4" id="KW-0804">Transcription</keyword>
<evidence type="ECO:0000256" key="3">
    <source>
        <dbReference type="ARBA" id="ARBA00023125"/>
    </source>
</evidence>
<gene>
    <name evidence="8" type="ORF">C4D60_Mb06t06830</name>
</gene>
<proteinExistence type="predicted"/>
<keyword evidence="3" id="KW-0238">DNA-binding</keyword>
<comment type="caution">
    <text evidence="8">The sequence shown here is derived from an EMBL/GenBank/DDBJ whole genome shotgun (WGS) entry which is preliminary data.</text>
</comment>
<accession>A0A4S8ILW1</accession>
<dbReference type="InterPro" id="IPR036576">
    <property type="entry name" value="WRKY_dom_sf"/>
</dbReference>
<dbReference type="InterPro" id="IPR044810">
    <property type="entry name" value="WRKY_plant"/>
</dbReference>
<dbReference type="GO" id="GO:0005634">
    <property type="term" value="C:nucleus"/>
    <property type="evidence" value="ECO:0007669"/>
    <property type="project" value="UniProtKB-SubCell"/>
</dbReference>
<evidence type="ECO:0000256" key="6">
    <source>
        <dbReference type="SAM" id="MobiDB-lite"/>
    </source>
</evidence>
<evidence type="ECO:0000313" key="9">
    <source>
        <dbReference type="Proteomes" id="UP000317650"/>
    </source>
</evidence>
<dbReference type="EMBL" id="PYDT01000009">
    <property type="protein sequence ID" value="THU49179.1"/>
    <property type="molecule type" value="Genomic_DNA"/>
</dbReference>
<evidence type="ECO:0000256" key="4">
    <source>
        <dbReference type="ARBA" id="ARBA00023163"/>
    </source>
</evidence>
<organism evidence="8 9">
    <name type="scientific">Musa balbisiana</name>
    <name type="common">Banana</name>
    <dbReference type="NCBI Taxonomy" id="52838"/>
    <lineage>
        <taxon>Eukaryota</taxon>
        <taxon>Viridiplantae</taxon>
        <taxon>Streptophyta</taxon>
        <taxon>Embryophyta</taxon>
        <taxon>Tracheophyta</taxon>
        <taxon>Spermatophyta</taxon>
        <taxon>Magnoliopsida</taxon>
        <taxon>Liliopsida</taxon>
        <taxon>Zingiberales</taxon>
        <taxon>Musaceae</taxon>
        <taxon>Musa</taxon>
    </lineage>
</organism>
<feature type="region of interest" description="Disordered" evidence="6">
    <location>
        <begin position="58"/>
        <end position="90"/>
    </location>
</feature>
<name>A0A4S8ILW1_MUSBA</name>
<dbReference type="PROSITE" id="PS50811">
    <property type="entry name" value="WRKY"/>
    <property type="match status" value="1"/>
</dbReference>
<dbReference type="Gene3D" id="2.20.25.80">
    <property type="entry name" value="WRKY domain"/>
    <property type="match status" value="1"/>
</dbReference>
<dbReference type="SMART" id="SM00774">
    <property type="entry name" value="WRKY"/>
    <property type="match status" value="1"/>
</dbReference>
<dbReference type="AlphaFoldDB" id="A0A4S8ILW1"/>
<dbReference type="PANTHER" id="PTHR32096">
    <property type="entry name" value="WRKY TRANSCRIPTION FACTOR 30-RELATED-RELATED"/>
    <property type="match status" value="1"/>
</dbReference>
<dbReference type="Proteomes" id="UP000317650">
    <property type="component" value="Chromosome 6"/>
</dbReference>
<reference evidence="8 9" key="1">
    <citation type="journal article" date="2019" name="Nat. Plants">
        <title>Genome sequencing of Musa balbisiana reveals subgenome evolution and function divergence in polyploid bananas.</title>
        <authorList>
            <person name="Yao X."/>
        </authorList>
    </citation>
    <scope>NUCLEOTIDE SEQUENCE [LARGE SCALE GENOMIC DNA]</scope>
    <source>
        <strain evidence="9">cv. DH-PKW</strain>
        <tissue evidence="8">Leaves</tissue>
    </source>
</reference>
<keyword evidence="2" id="KW-0805">Transcription regulation</keyword>
<comment type="subcellular location">
    <subcellularLocation>
        <location evidence="1">Nucleus</location>
    </subcellularLocation>
</comment>
<dbReference type="SUPFAM" id="SSF118290">
    <property type="entry name" value="WRKY DNA-binding domain"/>
    <property type="match status" value="1"/>
</dbReference>
<protein>
    <recommendedName>
        <fullName evidence="7">WRKY domain-containing protein</fullName>
    </recommendedName>
</protein>
<feature type="region of interest" description="Disordered" evidence="6">
    <location>
        <begin position="175"/>
        <end position="204"/>
    </location>
</feature>
<dbReference type="Pfam" id="PF03106">
    <property type="entry name" value="WRKY"/>
    <property type="match status" value="1"/>
</dbReference>
<evidence type="ECO:0000256" key="1">
    <source>
        <dbReference type="ARBA" id="ARBA00004123"/>
    </source>
</evidence>
<evidence type="ECO:0000259" key="7">
    <source>
        <dbReference type="PROSITE" id="PS50811"/>
    </source>
</evidence>
<keyword evidence="9" id="KW-1185">Reference proteome</keyword>
<sequence length="294" mass="32480">MDLSSLVEVLMHAEEQLRQLEACLDVHSPVEHKKQLVLQAQTYFKRAISMAKSIDSERFRQGPGASAAALDSPRSNSGGSDNSDKALKEQERREMCKKRCTHRNTVGCLAMKQVQRSDDDPSVFDVTYRGEHTCPQKPRTVATSALHRPDIHQSQQRPRQDQQLLLSFQTSLKVKTEGSNFEDPDQNSPFSFSSTPMSTLSTPPTPENKFMGSFSAAFTSPATSESKHFSPSPCRVSNFAEAPPLHITESDLSDFISATTSATTSSAMDIAFMLDSVGFDPAFHFDASSFLHNL</sequence>
<dbReference type="InterPro" id="IPR003657">
    <property type="entry name" value="WRKY_dom"/>
</dbReference>